<feature type="domain" description="E2F/DP family winged-helix DNA-binding" evidence="7">
    <location>
        <begin position="131"/>
        <end position="196"/>
    </location>
</feature>
<dbReference type="SUPFAM" id="SSF46785">
    <property type="entry name" value="Winged helix' DNA-binding domain"/>
    <property type="match status" value="1"/>
</dbReference>
<evidence type="ECO:0000259" key="7">
    <source>
        <dbReference type="SMART" id="SM01372"/>
    </source>
</evidence>
<reference evidence="8 9" key="1">
    <citation type="journal article" date="2021" name="Elife">
        <title>Chloroplast acquisition without the gene transfer in kleptoplastic sea slugs, Plakobranchus ocellatus.</title>
        <authorList>
            <person name="Maeda T."/>
            <person name="Takahashi S."/>
            <person name="Yoshida T."/>
            <person name="Shimamura S."/>
            <person name="Takaki Y."/>
            <person name="Nagai Y."/>
            <person name="Toyoda A."/>
            <person name="Suzuki Y."/>
            <person name="Arimoto A."/>
            <person name="Ishii H."/>
            <person name="Satoh N."/>
            <person name="Nishiyama T."/>
            <person name="Hasebe M."/>
            <person name="Maruyama T."/>
            <person name="Minagawa J."/>
            <person name="Obokata J."/>
            <person name="Shigenobu S."/>
        </authorList>
    </citation>
    <scope>NUCLEOTIDE SEQUENCE [LARGE SCALE GENOMIC DNA]</scope>
</reference>
<evidence type="ECO:0000256" key="5">
    <source>
        <dbReference type="RuleBase" id="RU003796"/>
    </source>
</evidence>
<dbReference type="InterPro" id="IPR015633">
    <property type="entry name" value="E2F"/>
</dbReference>
<feature type="region of interest" description="Disordered" evidence="6">
    <location>
        <begin position="100"/>
        <end position="129"/>
    </location>
</feature>
<evidence type="ECO:0000313" key="9">
    <source>
        <dbReference type="Proteomes" id="UP000762676"/>
    </source>
</evidence>
<keyword evidence="4 5" id="KW-0804">Transcription</keyword>
<dbReference type="Pfam" id="PF02319">
    <property type="entry name" value="WHD_E2F_TDP"/>
    <property type="match status" value="1"/>
</dbReference>
<sequence length="452" mass="50413">MPRKQTLVARHEVPIFVKQEPSDIIQTNQQLLSFSSIYPRQSSQGTTTKPGDFTAFSHIESKHEVGQNTVPDPYFTGIHLTEEWDKRQVKRRLELDHETTIEGFKTPRPYKRRKSLAESPKGSRSPLEKTRYDTSLGLLTKKFVGLLRSAPDGVVDLNKASEVLEVQKRRIYDITNVLEGINLIQKKSKNNIQWRGAANTFTSSGEPSIPQVTQISTASVDLHSDMADLRSKENALDKLIANTTRQLRNMTEDSENARYPLPSRLFKTAWLILSSLKEQTVIAIKAPPETRLEVPDPENNIQIWLKSTKGPIDVFLCPDDLPTEESSSGSECTASAEGQDEVDGIMSSDIGLEGQQDIADMTPSVVDDQLSDRLSSTFESIKNELFSEESTSVDGLAGLQPSDISPLCGSSLLHTTSDQDMPFTQINPTFSMDEDYLFNMSEDLLGAYDLLL</sequence>
<dbReference type="Pfam" id="PF16421">
    <property type="entry name" value="E2F_CC-MB"/>
    <property type="match status" value="1"/>
</dbReference>
<dbReference type="PANTHER" id="PTHR12081:SF107">
    <property type="entry name" value="E2E3"/>
    <property type="match status" value="1"/>
</dbReference>
<dbReference type="Gene3D" id="1.10.10.10">
    <property type="entry name" value="Winged helix-like DNA-binding domain superfamily/Winged helix DNA-binding domain"/>
    <property type="match status" value="1"/>
</dbReference>
<comment type="caution">
    <text evidence="8">The sequence shown here is derived from an EMBL/GenBank/DDBJ whole genome shotgun (WGS) entry which is preliminary data.</text>
</comment>
<evidence type="ECO:0000256" key="2">
    <source>
        <dbReference type="ARBA" id="ARBA00023015"/>
    </source>
</evidence>
<keyword evidence="2 5" id="KW-0805">Transcription regulation</keyword>
<gene>
    <name evidence="8" type="ORF">ElyMa_000918800</name>
</gene>
<accession>A0AAV4H876</accession>
<dbReference type="InterPro" id="IPR032198">
    <property type="entry name" value="E2F_CC-MB"/>
</dbReference>
<dbReference type="GO" id="GO:0000981">
    <property type="term" value="F:DNA-binding transcription factor activity, RNA polymerase II-specific"/>
    <property type="evidence" value="ECO:0007669"/>
    <property type="project" value="TreeGrafter"/>
</dbReference>
<dbReference type="CDD" id="cd14660">
    <property type="entry name" value="E2F_DD"/>
    <property type="match status" value="1"/>
</dbReference>
<evidence type="ECO:0000256" key="6">
    <source>
        <dbReference type="SAM" id="MobiDB-lite"/>
    </source>
</evidence>
<evidence type="ECO:0000256" key="4">
    <source>
        <dbReference type="ARBA" id="ARBA00023163"/>
    </source>
</evidence>
<dbReference type="SUPFAM" id="SSF144074">
    <property type="entry name" value="E2F-DP heterodimerization region"/>
    <property type="match status" value="1"/>
</dbReference>
<name>A0AAV4H876_9GAST</name>
<protein>
    <submittedName>
        <fullName evidence="8">Transcription factor E2F6-like</fullName>
    </submittedName>
</protein>
<dbReference type="AlphaFoldDB" id="A0AAV4H876"/>
<organism evidence="8 9">
    <name type="scientific">Elysia marginata</name>
    <dbReference type="NCBI Taxonomy" id="1093978"/>
    <lineage>
        <taxon>Eukaryota</taxon>
        <taxon>Metazoa</taxon>
        <taxon>Spiralia</taxon>
        <taxon>Lophotrochozoa</taxon>
        <taxon>Mollusca</taxon>
        <taxon>Gastropoda</taxon>
        <taxon>Heterobranchia</taxon>
        <taxon>Euthyneura</taxon>
        <taxon>Panpulmonata</taxon>
        <taxon>Sacoglossa</taxon>
        <taxon>Placobranchoidea</taxon>
        <taxon>Plakobranchidae</taxon>
        <taxon>Elysia</taxon>
    </lineage>
</organism>
<keyword evidence="9" id="KW-1185">Reference proteome</keyword>
<dbReference type="InterPro" id="IPR036388">
    <property type="entry name" value="WH-like_DNA-bd_sf"/>
</dbReference>
<evidence type="ECO:0000256" key="3">
    <source>
        <dbReference type="ARBA" id="ARBA00023125"/>
    </source>
</evidence>
<comment type="subcellular location">
    <subcellularLocation>
        <location evidence="5">Nucleus</location>
    </subcellularLocation>
</comment>
<dbReference type="EMBL" id="BMAT01001873">
    <property type="protein sequence ID" value="GFR94437.1"/>
    <property type="molecule type" value="Genomic_DNA"/>
</dbReference>
<dbReference type="InterPro" id="IPR003316">
    <property type="entry name" value="E2F_WHTH_DNA-bd_dom"/>
</dbReference>
<dbReference type="SMART" id="SM01372">
    <property type="entry name" value="E2F_TDP"/>
    <property type="match status" value="1"/>
</dbReference>
<dbReference type="Proteomes" id="UP000762676">
    <property type="component" value="Unassembled WGS sequence"/>
</dbReference>
<comment type="similarity">
    <text evidence="1 5">Belongs to the E2F/DP family.</text>
</comment>
<evidence type="ECO:0000313" key="8">
    <source>
        <dbReference type="EMBL" id="GFR94437.1"/>
    </source>
</evidence>
<keyword evidence="5" id="KW-0539">Nucleus</keyword>
<dbReference type="FunFam" id="1.10.10.10:FF:000008">
    <property type="entry name" value="E2F transcription factor 1"/>
    <property type="match status" value="1"/>
</dbReference>
<dbReference type="Gene3D" id="6.10.250.540">
    <property type="match status" value="1"/>
</dbReference>
<keyword evidence="3 5" id="KW-0238">DNA-binding</keyword>
<dbReference type="GO" id="GO:0000978">
    <property type="term" value="F:RNA polymerase II cis-regulatory region sequence-specific DNA binding"/>
    <property type="evidence" value="ECO:0007669"/>
    <property type="project" value="InterPro"/>
</dbReference>
<dbReference type="PANTHER" id="PTHR12081">
    <property type="entry name" value="TRANSCRIPTION FACTOR E2F"/>
    <property type="match status" value="1"/>
</dbReference>
<dbReference type="GO" id="GO:0090575">
    <property type="term" value="C:RNA polymerase II transcription regulator complex"/>
    <property type="evidence" value="ECO:0007669"/>
    <property type="project" value="TreeGrafter"/>
</dbReference>
<evidence type="ECO:0000256" key="1">
    <source>
        <dbReference type="ARBA" id="ARBA00010940"/>
    </source>
</evidence>
<dbReference type="GO" id="GO:0046983">
    <property type="term" value="F:protein dimerization activity"/>
    <property type="evidence" value="ECO:0007669"/>
    <property type="project" value="InterPro"/>
</dbReference>
<dbReference type="InterPro" id="IPR037241">
    <property type="entry name" value="E2F-DP_heterodim"/>
</dbReference>
<dbReference type="InterPro" id="IPR036390">
    <property type="entry name" value="WH_DNA-bd_sf"/>
</dbReference>
<proteinExistence type="inferred from homology"/>